<dbReference type="InterPro" id="IPR038740">
    <property type="entry name" value="BioF2-like_GNAT_dom"/>
</dbReference>
<dbReference type="Proteomes" id="UP000245137">
    <property type="component" value="Unassembled WGS sequence"/>
</dbReference>
<proteinExistence type="predicted"/>
<dbReference type="RefSeq" id="WP_108917951.1">
    <property type="nucleotide sequence ID" value="NZ_BGJY01000014.1"/>
</dbReference>
<dbReference type="Pfam" id="PF13480">
    <property type="entry name" value="Acetyltransf_6"/>
    <property type="match status" value="1"/>
</dbReference>
<evidence type="ECO:0000313" key="2">
    <source>
        <dbReference type="EMBL" id="PWB93167.1"/>
    </source>
</evidence>
<dbReference type="GO" id="GO:0016740">
    <property type="term" value="F:transferase activity"/>
    <property type="evidence" value="ECO:0007669"/>
    <property type="project" value="UniProtKB-KW"/>
</dbReference>
<dbReference type="EMBL" id="PUIV01000026">
    <property type="protein sequence ID" value="PWB93167.1"/>
    <property type="molecule type" value="Genomic_DNA"/>
</dbReference>
<feature type="domain" description="BioF2-like acetyltransferase" evidence="1">
    <location>
        <begin position="180"/>
        <end position="318"/>
    </location>
</feature>
<dbReference type="OrthoDB" id="8193702at2"/>
<keyword evidence="2" id="KW-0808">Transferase</keyword>
<accession>A0A2U1SNI3</accession>
<sequence length="374" mass="40236">MELSRFEAAVDDISLDVFSSFEDARDDWETLFANAPASAYQSFGFARDWFQAFGRARGLEPMIVVARNSAGVRPLALLALGVSRHGPLRIAQFLGGKESNFNLGLFAADARLDAAAIRAALRRAAHSAGVDLYHLGNQPLAFDGVANPLALLGATPSPSFAYGTSLPVTVSELDARFSSDARKKLRKKQARLDKMGALVFEHRATGARAGEILEALLTQKAERLQAPSFAKDAMRDFVLGLCGGALEAHAVTLDGRIIATYAGFTHRGRFSAMLNSFVADEEIARSSPGDLLLHSLLRDLVARGVTRFDLGVGEARYKNAVCDETIALVDALIPVTPLGALAAPILSALTRAKRAVKQNPRLLASLTRLRRLAR</sequence>
<evidence type="ECO:0000259" key="1">
    <source>
        <dbReference type="Pfam" id="PF13480"/>
    </source>
</evidence>
<dbReference type="AlphaFoldDB" id="A0A2U1SNI3"/>
<organism evidence="2 3">
    <name type="scientific">Methylosinus sporium</name>
    <dbReference type="NCBI Taxonomy" id="428"/>
    <lineage>
        <taxon>Bacteria</taxon>
        <taxon>Pseudomonadati</taxon>
        <taxon>Pseudomonadota</taxon>
        <taxon>Alphaproteobacteria</taxon>
        <taxon>Hyphomicrobiales</taxon>
        <taxon>Methylocystaceae</taxon>
        <taxon>Methylosinus</taxon>
    </lineage>
</organism>
<protein>
    <submittedName>
        <fullName evidence="2">GNAT family N-acetyltransferase</fullName>
    </submittedName>
</protein>
<dbReference type="InterPro" id="IPR016181">
    <property type="entry name" value="Acyl_CoA_acyltransferase"/>
</dbReference>
<dbReference type="SUPFAM" id="SSF55729">
    <property type="entry name" value="Acyl-CoA N-acyltransferases (Nat)"/>
    <property type="match status" value="1"/>
</dbReference>
<name>A0A2U1SNI3_METSR</name>
<dbReference type="Gene3D" id="3.40.630.30">
    <property type="match status" value="1"/>
</dbReference>
<reference evidence="2 3" key="1">
    <citation type="journal article" date="2018" name="Appl. Microbiol. Biotechnol.">
        <title>Co-cultivation of the strictly anaerobic methanogen Methanosarcina barkeri with aerobic methanotrophs in an oxygen-limited membrane bioreactor.</title>
        <authorList>
            <person name="In 't Zandt M.H."/>
            <person name="van den Bosch T.J.M."/>
            <person name="Rijkers R."/>
            <person name="van Kessel M.A.H.J."/>
            <person name="Jetten M.S.M."/>
            <person name="Welte C.U."/>
        </authorList>
    </citation>
    <scope>NUCLEOTIDE SEQUENCE [LARGE SCALE GENOMIC DNA]</scope>
    <source>
        <strain evidence="2 3">DSM 17706</strain>
    </source>
</reference>
<keyword evidence="3" id="KW-1185">Reference proteome</keyword>
<comment type="caution">
    <text evidence="2">The sequence shown here is derived from an EMBL/GenBank/DDBJ whole genome shotgun (WGS) entry which is preliminary data.</text>
</comment>
<evidence type="ECO:0000313" key="3">
    <source>
        <dbReference type="Proteomes" id="UP000245137"/>
    </source>
</evidence>
<gene>
    <name evidence="2" type="ORF">C5689_14340</name>
</gene>